<accession>A0A0D0CCV7</accession>
<dbReference type="Proteomes" id="UP000053593">
    <property type="component" value="Unassembled WGS sequence"/>
</dbReference>
<organism evidence="1 2">
    <name type="scientific">Collybiopsis luxurians FD-317 M1</name>
    <dbReference type="NCBI Taxonomy" id="944289"/>
    <lineage>
        <taxon>Eukaryota</taxon>
        <taxon>Fungi</taxon>
        <taxon>Dikarya</taxon>
        <taxon>Basidiomycota</taxon>
        <taxon>Agaricomycotina</taxon>
        <taxon>Agaricomycetes</taxon>
        <taxon>Agaricomycetidae</taxon>
        <taxon>Agaricales</taxon>
        <taxon>Marasmiineae</taxon>
        <taxon>Omphalotaceae</taxon>
        <taxon>Collybiopsis</taxon>
        <taxon>Collybiopsis luxurians</taxon>
    </lineage>
</organism>
<dbReference type="OrthoDB" id="10686208at2759"/>
<name>A0A0D0CCV7_9AGAR</name>
<dbReference type="HOGENOM" id="CLU_1077910_0_0_1"/>
<dbReference type="AlphaFoldDB" id="A0A0D0CCV7"/>
<evidence type="ECO:0000313" key="2">
    <source>
        <dbReference type="Proteomes" id="UP000053593"/>
    </source>
</evidence>
<proteinExistence type="predicted"/>
<evidence type="ECO:0000313" key="1">
    <source>
        <dbReference type="EMBL" id="KIK52778.1"/>
    </source>
</evidence>
<sequence length="258" mass="29762">MPFPSFLDFIGSFSLAKCVQEGSEHLAMLIMQQNRWYLTELPFSIIPLINLAFPSNWLPSHNECPFCSFSMAECTWYQQGCYSQVSSKLYNLETEQLAGWTDLDHEEGLCRASELVSLLTEKLAEEERFSPADFCYSNDSNNFFTYQDLLLKSLNPAIGNTDWLVHPHWILDISQVAIQQISLNICEEYKRRLFNRTLPNFKQLIASFSLNEWMWNQLKLMGGVSSMGALLQSSFHYCNKSFHSRDTICNCVNQLSLL</sequence>
<protein>
    <submittedName>
        <fullName evidence="1">Uncharacterized protein</fullName>
    </submittedName>
</protein>
<dbReference type="EMBL" id="KN834837">
    <property type="protein sequence ID" value="KIK52778.1"/>
    <property type="molecule type" value="Genomic_DNA"/>
</dbReference>
<reference evidence="1 2" key="1">
    <citation type="submission" date="2014-04" db="EMBL/GenBank/DDBJ databases">
        <title>Evolutionary Origins and Diversification of the Mycorrhizal Mutualists.</title>
        <authorList>
            <consortium name="DOE Joint Genome Institute"/>
            <consortium name="Mycorrhizal Genomics Consortium"/>
            <person name="Kohler A."/>
            <person name="Kuo A."/>
            <person name="Nagy L.G."/>
            <person name="Floudas D."/>
            <person name="Copeland A."/>
            <person name="Barry K.W."/>
            <person name="Cichocki N."/>
            <person name="Veneault-Fourrey C."/>
            <person name="LaButti K."/>
            <person name="Lindquist E.A."/>
            <person name="Lipzen A."/>
            <person name="Lundell T."/>
            <person name="Morin E."/>
            <person name="Murat C."/>
            <person name="Riley R."/>
            <person name="Ohm R."/>
            <person name="Sun H."/>
            <person name="Tunlid A."/>
            <person name="Henrissat B."/>
            <person name="Grigoriev I.V."/>
            <person name="Hibbett D.S."/>
            <person name="Martin F."/>
        </authorList>
    </citation>
    <scope>NUCLEOTIDE SEQUENCE [LARGE SCALE GENOMIC DNA]</scope>
    <source>
        <strain evidence="1 2">FD-317 M1</strain>
    </source>
</reference>
<keyword evidence="2" id="KW-1185">Reference proteome</keyword>
<gene>
    <name evidence="1" type="ORF">GYMLUDRAFT_64041</name>
</gene>